<evidence type="ECO:0000259" key="2">
    <source>
        <dbReference type="Pfam" id="PF14111"/>
    </source>
</evidence>
<dbReference type="EMBL" id="JANQDX010000018">
    <property type="protein sequence ID" value="KAL0906649.1"/>
    <property type="molecule type" value="Genomic_DNA"/>
</dbReference>
<comment type="caution">
    <text evidence="3">The sequence shown here is derived from an EMBL/GenBank/DDBJ whole genome shotgun (WGS) entry which is preliminary data.</text>
</comment>
<organism evidence="3 4">
    <name type="scientific">Dendrobium thyrsiflorum</name>
    <name type="common">Pinecone-like raceme dendrobium</name>
    <name type="synonym">Orchid</name>
    <dbReference type="NCBI Taxonomy" id="117978"/>
    <lineage>
        <taxon>Eukaryota</taxon>
        <taxon>Viridiplantae</taxon>
        <taxon>Streptophyta</taxon>
        <taxon>Embryophyta</taxon>
        <taxon>Tracheophyta</taxon>
        <taxon>Spermatophyta</taxon>
        <taxon>Magnoliopsida</taxon>
        <taxon>Liliopsida</taxon>
        <taxon>Asparagales</taxon>
        <taxon>Orchidaceae</taxon>
        <taxon>Epidendroideae</taxon>
        <taxon>Malaxideae</taxon>
        <taxon>Dendrobiinae</taxon>
        <taxon>Dendrobium</taxon>
    </lineage>
</organism>
<dbReference type="AlphaFoldDB" id="A0ABD0U3I0"/>
<sequence length="359" mass="40107">MVGRLVDPGFLIGKASSRSFKDALANDSHSSNFPELKITSHRGMPSLWISEGEILAHAAPFEFALVGKFPARRPSLEAIHNFFFYLKLMGEVSVTILNMRHILIKLVNDLDYCMVFAYRSYFVNNCYMKLFKWSPMFDVEVESPIIPIWVSFPHLRPHLFTPRILNGLGSLFGLPLKIDHATVCGSRPSIARVLVELDVTKHYLDRVWVGPENLDYIQEVIMEEFPSYCSQYKSLGHSKLECCALNKTRSIDVLQSNAELVNYKVDLNPLKEVVENVLVVHSLEPFQNAGNIPPSVEVDHGVDEVSLGAGGDDNAGEQENSLNSDNVIHSNVALIESVDVNLFKDGVVEDGHLALIVTI</sequence>
<dbReference type="Proteomes" id="UP001552299">
    <property type="component" value="Unassembled WGS sequence"/>
</dbReference>
<gene>
    <name evidence="3" type="ORF">M5K25_025161</name>
</gene>
<proteinExistence type="predicted"/>
<evidence type="ECO:0000313" key="4">
    <source>
        <dbReference type="Proteomes" id="UP001552299"/>
    </source>
</evidence>
<feature type="region of interest" description="Disordered" evidence="1">
    <location>
        <begin position="303"/>
        <end position="322"/>
    </location>
</feature>
<feature type="domain" description="DUF4283" evidence="2">
    <location>
        <begin position="61"/>
        <end position="140"/>
    </location>
</feature>
<evidence type="ECO:0000256" key="1">
    <source>
        <dbReference type="SAM" id="MobiDB-lite"/>
    </source>
</evidence>
<dbReference type="InterPro" id="IPR040256">
    <property type="entry name" value="At4g02000-like"/>
</dbReference>
<dbReference type="InterPro" id="IPR025558">
    <property type="entry name" value="DUF4283"/>
</dbReference>
<reference evidence="3 4" key="1">
    <citation type="journal article" date="2024" name="Plant Biotechnol. J.">
        <title>Dendrobium thyrsiflorum genome and its molecular insights into genes involved in important horticultural traits.</title>
        <authorList>
            <person name="Chen B."/>
            <person name="Wang J.Y."/>
            <person name="Zheng P.J."/>
            <person name="Li K.L."/>
            <person name="Liang Y.M."/>
            <person name="Chen X.F."/>
            <person name="Zhang C."/>
            <person name="Zhao X."/>
            <person name="He X."/>
            <person name="Zhang G.Q."/>
            <person name="Liu Z.J."/>
            <person name="Xu Q."/>
        </authorList>
    </citation>
    <scope>NUCLEOTIDE SEQUENCE [LARGE SCALE GENOMIC DNA]</scope>
    <source>
        <strain evidence="3">GZMU011</strain>
    </source>
</reference>
<name>A0ABD0U3I0_DENTH</name>
<protein>
    <recommendedName>
        <fullName evidence="2">DUF4283 domain-containing protein</fullName>
    </recommendedName>
</protein>
<dbReference type="PANTHER" id="PTHR31286">
    <property type="entry name" value="GLYCINE-RICH CELL WALL STRUCTURAL PROTEIN 1.8-LIKE"/>
    <property type="match status" value="1"/>
</dbReference>
<dbReference type="PANTHER" id="PTHR31286:SF179">
    <property type="entry name" value="RNASE H TYPE-1 DOMAIN-CONTAINING PROTEIN"/>
    <property type="match status" value="1"/>
</dbReference>
<accession>A0ABD0U3I0</accession>
<dbReference type="Pfam" id="PF14111">
    <property type="entry name" value="DUF4283"/>
    <property type="match status" value="1"/>
</dbReference>
<evidence type="ECO:0000313" key="3">
    <source>
        <dbReference type="EMBL" id="KAL0906649.1"/>
    </source>
</evidence>
<keyword evidence="4" id="KW-1185">Reference proteome</keyword>